<comment type="caution">
    <text evidence="1">The sequence shown here is derived from an EMBL/GenBank/DDBJ whole genome shotgun (WGS) entry which is preliminary data.</text>
</comment>
<name>A0A164X7F6_9CRUS</name>
<gene>
    <name evidence="1" type="ORF">APZ42_020599</name>
</gene>
<reference evidence="1 2" key="1">
    <citation type="submission" date="2016-03" db="EMBL/GenBank/DDBJ databases">
        <title>EvidentialGene: Evidence-directed Construction of Genes on Genomes.</title>
        <authorList>
            <person name="Gilbert D.G."/>
            <person name="Choi J.-H."/>
            <person name="Mockaitis K."/>
            <person name="Colbourne J."/>
            <person name="Pfrender M."/>
        </authorList>
    </citation>
    <scope>NUCLEOTIDE SEQUENCE [LARGE SCALE GENOMIC DNA]</scope>
    <source>
        <strain evidence="1 2">Xinb3</strain>
        <tissue evidence="1">Complete organism</tissue>
    </source>
</reference>
<evidence type="ECO:0000313" key="1">
    <source>
        <dbReference type="EMBL" id="KZS13943.1"/>
    </source>
</evidence>
<protein>
    <submittedName>
        <fullName evidence="1">Uncharacterized protein</fullName>
    </submittedName>
</protein>
<evidence type="ECO:0000313" key="2">
    <source>
        <dbReference type="Proteomes" id="UP000076858"/>
    </source>
</evidence>
<dbReference type="AlphaFoldDB" id="A0A164X7F6"/>
<dbReference type="EMBL" id="LRGB01001005">
    <property type="protein sequence ID" value="KZS13943.1"/>
    <property type="molecule type" value="Genomic_DNA"/>
</dbReference>
<accession>A0A164X7F6</accession>
<proteinExistence type="predicted"/>
<keyword evidence="2" id="KW-1185">Reference proteome</keyword>
<organism evidence="1 2">
    <name type="scientific">Daphnia magna</name>
    <dbReference type="NCBI Taxonomy" id="35525"/>
    <lineage>
        <taxon>Eukaryota</taxon>
        <taxon>Metazoa</taxon>
        <taxon>Ecdysozoa</taxon>
        <taxon>Arthropoda</taxon>
        <taxon>Crustacea</taxon>
        <taxon>Branchiopoda</taxon>
        <taxon>Diplostraca</taxon>
        <taxon>Cladocera</taxon>
        <taxon>Anomopoda</taxon>
        <taxon>Daphniidae</taxon>
        <taxon>Daphnia</taxon>
    </lineage>
</organism>
<dbReference type="Proteomes" id="UP000076858">
    <property type="component" value="Unassembled WGS sequence"/>
</dbReference>
<sequence length="76" mass="8376">MGNRTPKSVLQQLAVPLPFFFLLRFFKALTFQHFSVGDSTLMGTVCLSVQTLRSAVSAQLSVGNWLVALSICWLAD</sequence>